<evidence type="ECO:0000313" key="3">
    <source>
        <dbReference type="Proteomes" id="UP000050794"/>
    </source>
</evidence>
<feature type="compositionally biased region" description="Basic and acidic residues" evidence="1">
    <location>
        <begin position="7"/>
        <end position="19"/>
    </location>
</feature>
<keyword evidence="3" id="KW-1185">Reference proteome</keyword>
<protein>
    <submittedName>
        <fullName evidence="2 4">Uncharacterized protein</fullName>
    </submittedName>
</protein>
<name>A0A183U5A1_TOXCA</name>
<evidence type="ECO:0000313" key="2">
    <source>
        <dbReference type="EMBL" id="VDM29388.1"/>
    </source>
</evidence>
<feature type="compositionally biased region" description="Basic and acidic residues" evidence="1">
    <location>
        <begin position="50"/>
        <end position="62"/>
    </location>
</feature>
<gene>
    <name evidence="2" type="ORF">TCNE_LOCUS3671</name>
</gene>
<reference evidence="2 3" key="2">
    <citation type="submission" date="2018-11" db="EMBL/GenBank/DDBJ databases">
        <authorList>
            <consortium name="Pathogen Informatics"/>
        </authorList>
    </citation>
    <scope>NUCLEOTIDE SEQUENCE [LARGE SCALE GENOMIC DNA]</scope>
</reference>
<dbReference type="EMBL" id="UYWY01004961">
    <property type="protein sequence ID" value="VDM29388.1"/>
    <property type="molecule type" value="Genomic_DNA"/>
</dbReference>
<dbReference type="Proteomes" id="UP000050794">
    <property type="component" value="Unassembled WGS sequence"/>
</dbReference>
<sequence>MDPTCESAEKGLRRSEPRSIGRSSDALRNVRPGAATTAIDHHTAATGMHRTSEIQSARREDEMFNSNAQTATTPQFRTKRCTYEDVEI</sequence>
<proteinExistence type="predicted"/>
<accession>A0A183U5A1</accession>
<dbReference type="WBParaSite" id="TCNE_0000367101-mRNA-1">
    <property type="protein sequence ID" value="TCNE_0000367101-mRNA-1"/>
    <property type="gene ID" value="TCNE_0000367101"/>
</dbReference>
<dbReference type="AlphaFoldDB" id="A0A183U5A1"/>
<evidence type="ECO:0000256" key="1">
    <source>
        <dbReference type="SAM" id="MobiDB-lite"/>
    </source>
</evidence>
<feature type="compositionally biased region" description="Polar residues" evidence="1">
    <location>
        <begin position="64"/>
        <end position="76"/>
    </location>
</feature>
<evidence type="ECO:0000313" key="4">
    <source>
        <dbReference type="WBParaSite" id="TCNE_0000367101-mRNA-1"/>
    </source>
</evidence>
<reference evidence="4" key="1">
    <citation type="submission" date="2016-06" db="UniProtKB">
        <authorList>
            <consortium name="WormBaseParasite"/>
        </authorList>
    </citation>
    <scope>IDENTIFICATION</scope>
</reference>
<organism evidence="3 4">
    <name type="scientific">Toxocara canis</name>
    <name type="common">Canine roundworm</name>
    <dbReference type="NCBI Taxonomy" id="6265"/>
    <lineage>
        <taxon>Eukaryota</taxon>
        <taxon>Metazoa</taxon>
        <taxon>Ecdysozoa</taxon>
        <taxon>Nematoda</taxon>
        <taxon>Chromadorea</taxon>
        <taxon>Rhabditida</taxon>
        <taxon>Spirurina</taxon>
        <taxon>Ascaridomorpha</taxon>
        <taxon>Ascaridoidea</taxon>
        <taxon>Toxocaridae</taxon>
        <taxon>Toxocara</taxon>
    </lineage>
</organism>
<feature type="region of interest" description="Disordered" evidence="1">
    <location>
        <begin position="1"/>
        <end position="76"/>
    </location>
</feature>